<evidence type="ECO:0000313" key="4">
    <source>
        <dbReference type="EMBL" id="KAK5848491.1"/>
    </source>
</evidence>
<evidence type="ECO:0000256" key="1">
    <source>
        <dbReference type="SAM" id="MobiDB-lite"/>
    </source>
</evidence>
<reference evidence="4 5" key="2">
    <citation type="journal article" date="2023" name="Mol. Biol. Evol.">
        <title>Genomics of Secondarily Temperate Adaptation in the Only Non-Antarctic Icefish.</title>
        <authorList>
            <person name="Rivera-Colon A.G."/>
            <person name="Rayamajhi N."/>
            <person name="Minhas B.F."/>
            <person name="Madrigal G."/>
            <person name="Bilyk K.T."/>
            <person name="Yoon V."/>
            <person name="Hune M."/>
            <person name="Gregory S."/>
            <person name="Cheng C.H.C."/>
            <person name="Catchen J.M."/>
        </authorList>
    </citation>
    <scope>NUCLEOTIDE SEQUENCE [LARGE SCALE GENOMIC DNA]</scope>
    <source>
        <strain evidence="4">JMC-PN-2008</strain>
    </source>
</reference>
<feature type="region of interest" description="Disordered" evidence="1">
    <location>
        <begin position="26"/>
        <end position="56"/>
    </location>
</feature>
<reference evidence="4 5" key="1">
    <citation type="journal article" date="2023" name="Genes (Basel)">
        <title>Chromosome-Level Genome Assembly and Circadian Gene Repertoire of the Patagonia Blennie Eleginops maclovinus-The Closest Ancestral Proxy of Antarctic Cryonotothenioids.</title>
        <authorList>
            <person name="Cheng C.C."/>
            <person name="Rivera-Colon A.G."/>
            <person name="Minhas B.F."/>
            <person name="Wilson L."/>
            <person name="Rayamajhi N."/>
            <person name="Vargas-Chacoff L."/>
            <person name="Catchen J.M."/>
        </authorList>
    </citation>
    <scope>NUCLEOTIDE SEQUENCE [LARGE SCALE GENOMIC DNA]</scope>
    <source>
        <strain evidence="4">JMC-PN-2008</strain>
    </source>
</reference>
<name>A0AAN7WDF1_ELEMC</name>
<sequence length="327" mass="35070">MKTIRVLVLLLLVAVQVFAADSSDSTKVPQLTSIQTGSSTKSPTKVTPPPVMPASQNPLIFLRTETTENPNNRKTITAATTGKTLNATTAVHVSVTVTKTVNASSFQSTSPPKLTTGNPTNNKINETQVSKGQDESTRKPNAVNASSFQSTSPPKLTIGNPTNNKINETQVSKGQDESTRKPNAVNASSFQSTSPPKLTIGNPTNNKINETQVSKGQDESTRKPNAVNASSFQSTSPPKLTTGNPTNNKINETQEKRWWWIVLPVLLVAAAAFIVFKYKCKKIHDHTETIDIGTENASFQSRPESTKDGVMLLGVRSSGGDENAAAR</sequence>
<feature type="transmembrane region" description="Helical" evidence="2">
    <location>
        <begin position="258"/>
        <end position="276"/>
    </location>
</feature>
<feature type="signal peptide" evidence="3">
    <location>
        <begin position="1"/>
        <end position="19"/>
    </location>
</feature>
<evidence type="ECO:0000256" key="3">
    <source>
        <dbReference type="SAM" id="SignalP"/>
    </source>
</evidence>
<feature type="compositionally biased region" description="Polar residues" evidence="1">
    <location>
        <begin position="103"/>
        <end position="131"/>
    </location>
</feature>
<gene>
    <name evidence="4" type="ORF">PBY51_006099</name>
</gene>
<feature type="compositionally biased region" description="Polar residues" evidence="1">
    <location>
        <begin position="143"/>
        <end position="173"/>
    </location>
</feature>
<dbReference type="Proteomes" id="UP001346869">
    <property type="component" value="Unassembled WGS sequence"/>
</dbReference>
<comment type="caution">
    <text evidence="4">The sequence shown here is derived from an EMBL/GenBank/DDBJ whole genome shotgun (WGS) entry which is preliminary data.</text>
</comment>
<keyword evidence="2" id="KW-0812">Transmembrane</keyword>
<keyword evidence="2" id="KW-0472">Membrane</keyword>
<organism evidence="4 5">
    <name type="scientific">Eleginops maclovinus</name>
    <name type="common">Patagonian blennie</name>
    <name type="synonym">Eleginus maclovinus</name>
    <dbReference type="NCBI Taxonomy" id="56733"/>
    <lineage>
        <taxon>Eukaryota</taxon>
        <taxon>Metazoa</taxon>
        <taxon>Chordata</taxon>
        <taxon>Craniata</taxon>
        <taxon>Vertebrata</taxon>
        <taxon>Euteleostomi</taxon>
        <taxon>Actinopterygii</taxon>
        <taxon>Neopterygii</taxon>
        <taxon>Teleostei</taxon>
        <taxon>Neoteleostei</taxon>
        <taxon>Acanthomorphata</taxon>
        <taxon>Eupercaria</taxon>
        <taxon>Perciformes</taxon>
        <taxon>Notothenioidei</taxon>
        <taxon>Eleginopidae</taxon>
        <taxon>Eleginops</taxon>
    </lineage>
</organism>
<keyword evidence="2" id="KW-1133">Transmembrane helix</keyword>
<evidence type="ECO:0000313" key="5">
    <source>
        <dbReference type="Proteomes" id="UP001346869"/>
    </source>
</evidence>
<feature type="compositionally biased region" description="Polar residues" evidence="1">
    <location>
        <begin position="185"/>
        <end position="215"/>
    </location>
</feature>
<keyword evidence="3" id="KW-0732">Signal</keyword>
<protein>
    <submittedName>
        <fullName evidence="4">Uncharacterized protein</fullName>
    </submittedName>
</protein>
<dbReference type="AlphaFoldDB" id="A0AAN7WDF1"/>
<dbReference type="EMBL" id="JAUZQC010000025">
    <property type="protein sequence ID" value="KAK5848491.1"/>
    <property type="molecule type" value="Genomic_DNA"/>
</dbReference>
<proteinExistence type="predicted"/>
<evidence type="ECO:0000256" key="2">
    <source>
        <dbReference type="SAM" id="Phobius"/>
    </source>
</evidence>
<keyword evidence="5" id="KW-1185">Reference proteome</keyword>
<feature type="chain" id="PRO_5043033030" evidence="3">
    <location>
        <begin position="20"/>
        <end position="327"/>
    </location>
</feature>
<accession>A0AAN7WDF1</accession>
<feature type="compositionally biased region" description="Polar residues" evidence="1">
    <location>
        <begin position="26"/>
        <end position="37"/>
    </location>
</feature>
<feature type="compositionally biased region" description="Polar residues" evidence="1">
    <location>
        <begin position="227"/>
        <end position="249"/>
    </location>
</feature>
<feature type="region of interest" description="Disordered" evidence="1">
    <location>
        <begin position="103"/>
        <end position="249"/>
    </location>
</feature>